<reference evidence="1 2" key="1">
    <citation type="submission" date="2012-03" db="EMBL/GenBank/DDBJ databases">
        <authorList>
            <person name="Rasko D."/>
            <person name="Redman J."/>
            <person name="Daugherty S.C."/>
            <person name="Tallon L."/>
            <person name="Sadzewicz L."/>
            <person name="Jones K."/>
            <person name="Santana-Cruz I."/>
            <person name="Liu X."/>
        </authorList>
    </citation>
    <scope>NUCLEOTIDE SEQUENCE [LARGE SCALE GENOMIC DNA]</scope>
    <source>
        <strain evidence="1 2">K-315</strain>
    </source>
</reference>
<protein>
    <submittedName>
        <fullName evidence="1">Uncharacterized protein</fullName>
    </submittedName>
</protein>
<evidence type="ECO:0000313" key="1">
    <source>
        <dbReference type="EMBL" id="EIQ15529.1"/>
    </source>
</evidence>
<evidence type="ECO:0000313" key="2">
    <source>
        <dbReference type="Proteomes" id="UP000005407"/>
    </source>
</evidence>
<organism evidence="1 2">
    <name type="scientific">Shigella flexneri K-315</name>
    <dbReference type="NCBI Taxonomy" id="766150"/>
    <lineage>
        <taxon>Bacteria</taxon>
        <taxon>Pseudomonadati</taxon>
        <taxon>Pseudomonadota</taxon>
        <taxon>Gammaproteobacteria</taxon>
        <taxon>Enterobacterales</taxon>
        <taxon>Enterobacteriaceae</taxon>
        <taxon>Shigella</taxon>
    </lineage>
</organism>
<dbReference type="AlphaFoldDB" id="I6C7N7"/>
<comment type="caution">
    <text evidence="1">The sequence shown here is derived from an EMBL/GenBank/DDBJ whole genome shotgun (WGS) entry which is preliminary data.</text>
</comment>
<name>I6C7N7_SHIFL</name>
<sequence length="68" mass="7261">MNKNKITLGNTAQVERIDGEHLADLIVNGVIEGDPVRVSNDVWFYEAGGDGGASFAMCAGDTFLLFTV</sequence>
<dbReference type="Proteomes" id="UP000005407">
    <property type="component" value="Unassembled WGS sequence"/>
</dbReference>
<gene>
    <name evidence="1" type="ORF">SFK315_5133</name>
</gene>
<dbReference type="PATRIC" id="fig|766150.3.peg.4948"/>
<dbReference type="EMBL" id="AKMY01000077">
    <property type="protein sequence ID" value="EIQ15529.1"/>
    <property type="molecule type" value="Genomic_DNA"/>
</dbReference>
<proteinExistence type="predicted"/>
<accession>I6C7N7</accession>